<dbReference type="Proteomes" id="UP001597383">
    <property type="component" value="Unassembled WGS sequence"/>
</dbReference>
<name>A0ABW4W0E4_9BACI</name>
<accession>A0ABW4W0E4</accession>
<evidence type="ECO:0000256" key="1">
    <source>
        <dbReference type="SAM" id="Phobius"/>
    </source>
</evidence>
<proteinExistence type="predicted"/>
<protein>
    <submittedName>
        <fullName evidence="2">TIGR04104 family putative zinc finger protein</fullName>
    </submittedName>
</protein>
<comment type="caution">
    <text evidence="2">The sequence shown here is derived from an EMBL/GenBank/DDBJ whole genome shotgun (WGS) entry which is preliminary data.</text>
</comment>
<dbReference type="NCBIfam" id="TIGR04104">
    <property type="entry name" value="cxxc_20_cxxc"/>
    <property type="match status" value="1"/>
</dbReference>
<evidence type="ECO:0000313" key="3">
    <source>
        <dbReference type="Proteomes" id="UP001597383"/>
    </source>
</evidence>
<dbReference type="EMBL" id="JBHUHQ010000016">
    <property type="protein sequence ID" value="MFD2044849.1"/>
    <property type="molecule type" value="Genomic_DNA"/>
</dbReference>
<dbReference type="RefSeq" id="WP_377557446.1">
    <property type="nucleotide sequence ID" value="NZ_JBHUHQ010000016.1"/>
</dbReference>
<feature type="transmembrane region" description="Helical" evidence="1">
    <location>
        <begin position="42"/>
        <end position="59"/>
    </location>
</feature>
<sequence>MPTCQHCKKDITYKQTLKMIFRSKCPSCGVKQYASAASRKKSAIYAFLYPVIFFANVFFNFSWWITSLFILIVALIIFSTYPFIMEFSNEEEPFW</sequence>
<keyword evidence="3" id="KW-1185">Reference proteome</keyword>
<feature type="transmembrane region" description="Helical" evidence="1">
    <location>
        <begin position="65"/>
        <end position="84"/>
    </location>
</feature>
<organism evidence="2 3">
    <name type="scientific">Ornithinibacillus salinisoli</name>
    <dbReference type="NCBI Taxonomy" id="1848459"/>
    <lineage>
        <taxon>Bacteria</taxon>
        <taxon>Bacillati</taxon>
        <taxon>Bacillota</taxon>
        <taxon>Bacilli</taxon>
        <taxon>Bacillales</taxon>
        <taxon>Bacillaceae</taxon>
        <taxon>Ornithinibacillus</taxon>
    </lineage>
</organism>
<gene>
    <name evidence="2" type="ORF">ACFSJF_11265</name>
</gene>
<evidence type="ECO:0000313" key="2">
    <source>
        <dbReference type="EMBL" id="MFD2044849.1"/>
    </source>
</evidence>
<keyword evidence="1" id="KW-1133">Transmembrane helix</keyword>
<keyword evidence="1" id="KW-0812">Transmembrane</keyword>
<keyword evidence="1" id="KW-0472">Membrane</keyword>
<reference evidence="3" key="1">
    <citation type="journal article" date="2019" name="Int. J. Syst. Evol. Microbiol.">
        <title>The Global Catalogue of Microorganisms (GCM) 10K type strain sequencing project: providing services to taxonomists for standard genome sequencing and annotation.</title>
        <authorList>
            <consortium name="The Broad Institute Genomics Platform"/>
            <consortium name="The Broad Institute Genome Sequencing Center for Infectious Disease"/>
            <person name="Wu L."/>
            <person name="Ma J."/>
        </authorList>
    </citation>
    <scope>NUCLEOTIDE SEQUENCE [LARGE SCALE GENOMIC DNA]</scope>
    <source>
        <strain evidence="3">R28</strain>
    </source>
</reference>
<dbReference type="InterPro" id="IPR026369">
    <property type="entry name" value="CxxC_20_CxxC"/>
</dbReference>